<comment type="caution">
    <text evidence="1">The sequence shown here is derived from an EMBL/GenBank/DDBJ whole genome shotgun (WGS) entry which is preliminary data.</text>
</comment>
<evidence type="ECO:0000313" key="2">
    <source>
        <dbReference type="Proteomes" id="UP000807769"/>
    </source>
</evidence>
<dbReference type="GeneID" id="64631986"/>
<dbReference type="Proteomes" id="UP000807769">
    <property type="component" value="Unassembled WGS sequence"/>
</dbReference>
<gene>
    <name evidence="1" type="ORF">BJ212DRAFT_1444524</name>
</gene>
<dbReference type="InterPro" id="IPR008949">
    <property type="entry name" value="Isoprenoid_synthase_dom_sf"/>
</dbReference>
<protein>
    <submittedName>
        <fullName evidence="1">Isoprenoid synthase domain-containing protein</fullName>
    </submittedName>
</protein>
<dbReference type="SUPFAM" id="SSF48576">
    <property type="entry name" value="Terpenoid synthases"/>
    <property type="match status" value="1"/>
</dbReference>
<dbReference type="AlphaFoldDB" id="A0A9P7JIW0"/>
<evidence type="ECO:0000313" key="1">
    <source>
        <dbReference type="EMBL" id="KAG1824923.1"/>
    </source>
</evidence>
<organism evidence="1 2">
    <name type="scientific">Suillus subaureus</name>
    <dbReference type="NCBI Taxonomy" id="48587"/>
    <lineage>
        <taxon>Eukaryota</taxon>
        <taxon>Fungi</taxon>
        <taxon>Dikarya</taxon>
        <taxon>Basidiomycota</taxon>
        <taxon>Agaricomycotina</taxon>
        <taxon>Agaricomycetes</taxon>
        <taxon>Agaricomycetidae</taxon>
        <taxon>Boletales</taxon>
        <taxon>Suillineae</taxon>
        <taxon>Suillaceae</taxon>
        <taxon>Suillus</taxon>
    </lineage>
</organism>
<keyword evidence="2" id="KW-1185">Reference proteome</keyword>
<sequence>MSDSPPLTPACSHTVSVQLPDLLSSCAPFELRVNRHCRSVSRASEAWLREVGLKLEWKGMKVGLWAALCYPGADLTQLRLAVDFLSLLVFEQEQGWERDGGGDENKNENENGMIDLISDRLSRVAYKSPAWYMRFHRSMRAYHDARRRLHSLNSTCIPDLETYVDLRRNASGLRMVFHLIEYAGGLDLPERASSHPVLKQLTDQACDLIAWSEVRACVKQYDAISCAKGMTPSSKLNIVTVLMKDRNCSFGSALAYVGTLVKQSADAFLVTERQFAACAVMNDDARRYVKGLRDCIAGSVNWLYETERYLGTKGNEVRAFGWVFVPVLD</sequence>
<proteinExistence type="predicted"/>
<dbReference type="Gene3D" id="1.10.600.10">
    <property type="entry name" value="Farnesyl Diphosphate Synthase"/>
    <property type="match status" value="1"/>
</dbReference>
<accession>A0A9P7JIW0</accession>
<dbReference type="Pfam" id="PF19086">
    <property type="entry name" value="Terpene_syn_C_2"/>
    <property type="match status" value="1"/>
</dbReference>
<dbReference type="RefSeq" id="XP_041198640.1">
    <property type="nucleotide sequence ID" value="XM_041337970.1"/>
</dbReference>
<dbReference type="EMBL" id="JABBWG010000003">
    <property type="protein sequence ID" value="KAG1824923.1"/>
    <property type="molecule type" value="Genomic_DNA"/>
</dbReference>
<name>A0A9P7JIW0_9AGAM</name>
<reference evidence="1" key="1">
    <citation type="journal article" date="2020" name="New Phytol.">
        <title>Comparative genomics reveals dynamic genome evolution in host specialist ectomycorrhizal fungi.</title>
        <authorList>
            <person name="Lofgren L.A."/>
            <person name="Nguyen N.H."/>
            <person name="Vilgalys R."/>
            <person name="Ruytinx J."/>
            <person name="Liao H.L."/>
            <person name="Branco S."/>
            <person name="Kuo A."/>
            <person name="LaButti K."/>
            <person name="Lipzen A."/>
            <person name="Andreopoulos W."/>
            <person name="Pangilinan J."/>
            <person name="Riley R."/>
            <person name="Hundley H."/>
            <person name="Na H."/>
            <person name="Barry K."/>
            <person name="Grigoriev I.V."/>
            <person name="Stajich J.E."/>
            <person name="Kennedy P.G."/>
        </authorList>
    </citation>
    <scope>NUCLEOTIDE SEQUENCE</scope>
    <source>
        <strain evidence="1">MN1</strain>
    </source>
</reference>
<dbReference type="OrthoDB" id="2861623at2759"/>